<feature type="compositionally biased region" description="Polar residues" evidence="1">
    <location>
        <begin position="413"/>
        <end position="426"/>
    </location>
</feature>
<comment type="caution">
    <text evidence="3">The sequence shown here is derived from an EMBL/GenBank/DDBJ whole genome shotgun (WGS) entry which is preliminary data.</text>
</comment>
<evidence type="ECO:0000259" key="2">
    <source>
        <dbReference type="PROSITE" id="PS51184"/>
    </source>
</evidence>
<keyword evidence="4" id="KW-1185">Reference proteome</keyword>
<dbReference type="EMBL" id="SDEE01000992">
    <property type="protein sequence ID" value="RXW13167.1"/>
    <property type="molecule type" value="Genomic_DNA"/>
</dbReference>
<feature type="region of interest" description="Disordered" evidence="1">
    <location>
        <begin position="273"/>
        <end position="557"/>
    </location>
</feature>
<dbReference type="InterPro" id="IPR003347">
    <property type="entry name" value="JmjC_dom"/>
</dbReference>
<protein>
    <recommendedName>
        <fullName evidence="2">JmjC domain-containing protein</fullName>
    </recommendedName>
</protein>
<dbReference type="Proteomes" id="UP000290288">
    <property type="component" value="Unassembled WGS sequence"/>
</dbReference>
<sequence length="1107" mass="124634">MSRSERACSKVFKAAPWRTDQPLHDQGTLMKTWHHTDLELLVLSLLRFEDGWMYLGVSSRRHACLFVDILNPSGDYPADMRMPNKFRLSDVFVRPLSALLTGYRALDAMAYWMFPEKIATEESPLRLNIRRHPQWPGNPAHWRHMQNLEDNVKACIALLKKVAAMQPLRIDDDQETAVGESEMILDVVAASDEEILVELDELNADIFRIIYRTATGELQGSTLISALLALLESDRAQAVVREYRHFYRIHNANAVEPQRLSATHPKLYEIRQVNEEDESPSTYTTAPEHAHISQHVDPREDQDPSNEGKEAGAPQERPNEGDEMQVDPPEWSNGDPGIGSTSEGMTGGTLGVDTANGGGSCSNDEPLAKRQSPEESAGHGGTGGKRGSTASPGSGSESEEVPLAKRQKREKSAGSSRDSTPSPSEQSDNEKDQLDSSDDETKGGAVTPERPNADNGKPVETPKTPERPNADDGESGEGSTKIPSSTPKPPERPNADDGESGEGSTKIPGSTPKPPVRPNENNGKPAKTSNPPKNPNADTGKPGAGKPPKGGDKKPHDEQLKFFHDMHDVARSCFHDSGHIRLKPRHLSSASEDSMLHLIKEERYRQATADRIRKVLGEGKVVIIDDCEDRGELFGPFQLRWVHNLDKKISVQDQSVIPDPDYRCWERASTLREMLNEHMVPDSEQRSLNALNFPNYSAGPKEYKLGVDERIWRATNFIYGFKEMLYPSNSVNWSIVGLPGACHGWHNDSEGFGTFVTIRSGLKWWVVGRSAESGEKLDFFLESPDFDPWLVDDSWDVEAILLKPGTRIIMPPGMLHAVFTIESSVCTGGHYYLWETMEHTLHSLIRSAIMSHQIINTENYAAESRQILLRMMGFLHEEMIMNYRTHDDDPDLPRLNSSNTEHWIALSAFFCLIKLFNVISIGTYRVTNEHHLIGKRGPPEILHRSFDANELTVEERRDMVWGRGLMEHSMSVLSKLYQFDFEKELFDPMLGHYVFHMKKAFADAYPPGAKISFSSPFYTKDVRSIFTQQLEWVLETRPRARKHLKRMAKIDPAPTLVKYTDWEMPEELSLKDDEDFPARWSNKEYFNKGVHPGDTMFFNSLCPDLLD</sequence>
<feature type="compositionally biased region" description="Basic and acidic residues" evidence="1">
    <location>
        <begin position="428"/>
        <end position="442"/>
    </location>
</feature>
<gene>
    <name evidence="3" type="ORF">EST38_g12687</name>
</gene>
<name>A0A4Q2D1S6_9AGAR</name>
<feature type="compositionally biased region" description="Basic and acidic residues" evidence="1">
    <location>
        <begin position="288"/>
        <end position="310"/>
    </location>
</feature>
<accession>A0A4Q2D1S6</accession>
<dbReference type="Gene3D" id="2.60.120.650">
    <property type="entry name" value="Cupin"/>
    <property type="match status" value="1"/>
</dbReference>
<reference evidence="3 4" key="1">
    <citation type="submission" date="2019-01" db="EMBL/GenBank/DDBJ databases">
        <title>Draft genome sequence of Psathyrella aberdarensis IHI B618.</title>
        <authorList>
            <person name="Buettner E."/>
            <person name="Kellner H."/>
        </authorList>
    </citation>
    <scope>NUCLEOTIDE SEQUENCE [LARGE SCALE GENOMIC DNA]</scope>
    <source>
        <strain evidence="3 4">IHI B618</strain>
    </source>
</reference>
<organism evidence="3 4">
    <name type="scientific">Candolleomyces aberdarensis</name>
    <dbReference type="NCBI Taxonomy" id="2316362"/>
    <lineage>
        <taxon>Eukaryota</taxon>
        <taxon>Fungi</taxon>
        <taxon>Dikarya</taxon>
        <taxon>Basidiomycota</taxon>
        <taxon>Agaricomycotina</taxon>
        <taxon>Agaricomycetes</taxon>
        <taxon>Agaricomycetidae</taxon>
        <taxon>Agaricales</taxon>
        <taxon>Agaricineae</taxon>
        <taxon>Psathyrellaceae</taxon>
        <taxon>Candolleomyces</taxon>
    </lineage>
</organism>
<dbReference type="SUPFAM" id="SSF51197">
    <property type="entry name" value="Clavaminate synthase-like"/>
    <property type="match status" value="1"/>
</dbReference>
<dbReference type="OrthoDB" id="3062275at2759"/>
<feature type="domain" description="JmjC" evidence="2">
    <location>
        <begin position="700"/>
        <end position="848"/>
    </location>
</feature>
<proteinExistence type="predicted"/>
<feature type="compositionally biased region" description="Basic and acidic residues" evidence="1">
    <location>
        <begin position="366"/>
        <end position="377"/>
    </location>
</feature>
<dbReference type="STRING" id="2316362.A0A4Q2D1S6"/>
<evidence type="ECO:0000313" key="4">
    <source>
        <dbReference type="Proteomes" id="UP000290288"/>
    </source>
</evidence>
<evidence type="ECO:0000256" key="1">
    <source>
        <dbReference type="SAM" id="MobiDB-lite"/>
    </source>
</evidence>
<dbReference type="AlphaFoldDB" id="A0A4Q2D1S6"/>
<feature type="compositionally biased region" description="Polar residues" evidence="1">
    <location>
        <begin position="519"/>
        <end position="531"/>
    </location>
</feature>
<feature type="compositionally biased region" description="Low complexity" evidence="1">
    <location>
        <begin position="387"/>
        <end position="396"/>
    </location>
</feature>
<dbReference type="PROSITE" id="PS51184">
    <property type="entry name" value="JMJC"/>
    <property type="match status" value="1"/>
</dbReference>
<feature type="compositionally biased region" description="Gly residues" evidence="1">
    <location>
        <begin position="345"/>
        <end position="360"/>
    </location>
</feature>
<evidence type="ECO:0000313" key="3">
    <source>
        <dbReference type="EMBL" id="RXW13167.1"/>
    </source>
</evidence>